<dbReference type="EMBL" id="DXHQ01000076">
    <property type="protein sequence ID" value="HIW08994.1"/>
    <property type="molecule type" value="Genomic_DNA"/>
</dbReference>
<dbReference type="InterPro" id="IPR029058">
    <property type="entry name" value="AB_hydrolase_fold"/>
</dbReference>
<dbReference type="GO" id="GO:0016787">
    <property type="term" value="F:hydrolase activity"/>
    <property type="evidence" value="ECO:0007669"/>
    <property type="project" value="UniProtKB-KW"/>
</dbReference>
<dbReference type="AlphaFoldDB" id="A0A9D1QAC7"/>
<evidence type="ECO:0000313" key="5">
    <source>
        <dbReference type="Proteomes" id="UP000823933"/>
    </source>
</evidence>
<feature type="chain" id="PRO_5038843857" evidence="2">
    <location>
        <begin position="49"/>
        <end position="383"/>
    </location>
</feature>
<sequence>MDRAGRRLLGSGHRLRKGNAMKRDAACALAAFAAAAALTALLAAPAQAATPYVTPETTMAEVRANEGIVGSGFNTWGRGTFFPEQPWQYGDWTLRRFVGASVEDAVRGLNLVIENYNDGIQVTYPLYTAEEIAADPTKEGVELYHFPGKQKGGKYALVLSGNMLERTARVKESAGAVSQLHEMGYTAFILKYRAGHEISKNGNYNDLVRAVQFITEHAEMFGVLPEDYALVGFSAGGHLCGMFGTDRMGYKNFGLPKPGALLLAYPIVNYMYGKPGFLYVYDGALPGDDLAPGDYYYNIELDAEVMSDYPPTFHWFGKNDKTLGMIFTPLQGPAFDRALERCGVKHQMNVYDKAPHGSGTGTGTDADGWLYDAAAFWEQVTAE</sequence>
<feature type="domain" description="BD-FAE-like" evidence="3">
    <location>
        <begin position="175"/>
        <end position="246"/>
    </location>
</feature>
<evidence type="ECO:0000313" key="4">
    <source>
        <dbReference type="EMBL" id="HIW08994.1"/>
    </source>
</evidence>
<keyword evidence="1 4" id="KW-0378">Hydrolase</keyword>
<protein>
    <submittedName>
        <fullName evidence="4">Alpha/beta hydrolase</fullName>
    </submittedName>
</protein>
<evidence type="ECO:0000259" key="3">
    <source>
        <dbReference type="Pfam" id="PF20434"/>
    </source>
</evidence>
<reference evidence="4" key="2">
    <citation type="submission" date="2021-04" db="EMBL/GenBank/DDBJ databases">
        <authorList>
            <person name="Gilroy R."/>
        </authorList>
    </citation>
    <scope>NUCLEOTIDE SEQUENCE</scope>
    <source>
        <strain evidence="4">ChiHcolR34-3080</strain>
    </source>
</reference>
<dbReference type="InterPro" id="IPR049492">
    <property type="entry name" value="BD-FAE-like_dom"/>
</dbReference>
<evidence type="ECO:0000256" key="1">
    <source>
        <dbReference type="ARBA" id="ARBA00022801"/>
    </source>
</evidence>
<gene>
    <name evidence="4" type="ORF">H9890_06295</name>
</gene>
<evidence type="ECO:0000256" key="2">
    <source>
        <dbReference type="SAM" id="SignalP"/>
    </source>
</evidence>
<dbReference type="Proteomes" id="UP000823933">
    <property type="component" value="Unassembled WGS sequence"/>
</dbReference>
<dbReference type="SUPFAM" id="SSF53474">
    <property type="entry name" value="alpha/beta-Hydrolases"/>
    <property type="match status" value="1"/>
</dbReference>
<reference evidence="4" key="1">
    <citation type="journal article" date="2021" name="PeerJ">
        <title>Extensive microbial diversity within the chicken gut microbiome revealed by metagenomics and culture.</title>
        <authorList>
            <person name="Gilroy R."/>
            <person name="Ravi A."/>
            <person name="Getino M."/>
            <person name="Pursley I."/>
            <person name="Horton D.L."/>
            <person name="Alikhan N.F."/>
            <person name="Baker D."/>
            <person name="Gharbi K."/>
            <person name="Hall N."/>
            <person name="Watson M."/>
            <person name="Adriaenssens E.M."/>
            <person name="Foster-Nyarko E."/>
            <person name="Jarju S."/>
            <person name="Secka A."/>
            <person name="Antonio M."/>
            <person name="Oren A."/>
            <person name="Chaudhuri R.R."/>
            <person name="La Ragione R."/>
            <person name="Hildebrand F."/>
            <person name="Pallen M.J."/>
        </authorList>
    </citation>
    <scope>NUCLEOTIDE SEQUENCE</scope>
    <source>
        <strain evidence="4">ChiHcolR34-3080</strain>
    </source>
</reference>
<keyword evidence="2" id="KW-0732">Signal</keyword>
<name>A0A9D1QAC7_9FIRM</name>
<accession>A0A9D1QAC7</accession>
<feature type="signal peptide" evidence="2">
    <location>
        <begin position="1"/>
        <end position="48"/>
    </location>
</feature>
<dbReference type="PANTHER" id="PTHR48081">
    <property type="entry name" value="AB HYDROLASE SUPERFAMILY PROTEIN C4A8.06C"/>
    <property type="match status" value="1"/>
</dbReference>
<organism evidence="4 5">
    <name type="scientific">Candidatus Faecalibacterium intestinigallinarum</name>
    <dbReference type="NCBI Taxonomy" id="2838581"/>
    <lineage>
        <taxon>Bacteria</taxon>
        <taxon>Bacillati</taxon>
        <taxon>Bacillota</taxon>
        <taxon>Clostridia</taxon>
        <taxon>Eubacteriales</taxon>
        <taxon>Oscillospiraceae</taxon>
        <taxon>Faecalibacterium</taxon>
    </lineage>
</organism>
<proteinExistence type="predicted"/>
<dbReference type="InterPro" id="IPR050300">
    <property type="entry name" value="GDXG_lipolytic_enzyme"/>
</dbReference>
<dbReference type="PANTHER" id="PTHR48081:SF6">
    <property type="entry name" value="PEPTIDASE S9 PROLYL OLIGOPEPTIDASE CATALYTIC DOMAIN-CONTAINING PROTEIN"/>
    <property type="match status" value="1"/>
</dbReference>
<dbReference type="Pfam" id="PF20434">
    <property type="entry name" value="BD-FAE"/>
    <property type="match status" value="1"/>
</dbReference>
<dbReference type="Gene3D" id="3.40.50.1820">
    <property type="entry name" value="alpha/beta hydrolase"/>
    <property type="match status" value="1"/>
</dbReference>
<comment type="caution">
    <text evidence="4">The sequence shown here is derived from an EMBL/GenBank/DDBJ whole genome shotgun (WGS) entry which is preliminary data.</text>
</comment>